<dbReference type="AlphaFoldDB" id="A0A512C0T6"/>
<organism evidence="2 3">
    <name type="scientific">Microvirga aerophila</name>
    <dbReference type="NCBI Taxonomy" id="670291"/>
    <lineage>
        <taxon>Bacteria</taxon>
        <taxon>Pseudomonadati</taxon>
        <taxon>Pseudomonadota</taxon>
        <taxon>Alphaproteobacteria</taxon>
        <taxon>Hyphomicrobiales</taxon>
        <taxon>Methylobacteriaceae</taxon>
        <taxon>Microvirga</taxon>
    </lineage>
</organism>
<evidence type="ECO:0000313" key="3">
    <source>
        <dbReference type="Proteomes" id="UP000321085"/>
    </source>
</evidence>
<comment type="caution">
    <text evidence="2">The sequence shown here is derived from an EMBL/GenBank/DDBJ whole genome shotgun (WGS) entry which is preliminary data.</text>
</comment>
<accession>A0A512C0T6</accession>
<keyword evidence="3" id="KW-1185">Reference proteome</keyword>
<dbReference type="Proteomes" id="UP000321085">
    <property type="component" value="Unassembled WGS sequence"/>
</dbReference>
<dbReference type="RefSeq" id="WP_114189005.1">
    <property type="nucleotide sequence ID" value="NZ_BJYU01000128.1"/>
</dbReference>
<feature type="compositionally biased region" description="Basic and acidic residues" evidence="1">
    <location>
        <begin position="90"/>
        <end position="99"/>
    </location>
</feature>
<feature type="region of interest" description="Disordered" evidence="1">
    <location>
        <begin position="79"/>
        <end position="113"/>
    </location>
</feature>
<feature type="compositionally biased region" description="Polar residues" evidence="1">
    <location>
        <begin position="79"/>
        <end position="89"/>
    </location>
</feature>
<evidence type="ECO:0000256" key="1">
    <source>
        <dbReference type="SAM" id="MobiDB-lite"/>
    </source>
</evidence>
<reference evidence="2 3" key="1">
    <citation type="submission" date="2019-07" db="EMBL/GenBank/DDBJ databases">
        <title>Whole genome shotgun sequence of Microvirga aerophila NBRC 106136.</title>
        <authorList>
            <person name="Hosoyama A."/>
            <person name="Uohara A."/>
            <person name="Ohji S."/>
            <person name="Ichikawa N."/>
        </authorList>
    </citation>
    <scope>NUCLEOTIDE SEQUENCE [LARGE SCALE GENOMIC DNA]</scope>
    <source>
        <strain evidence="2 3">NBRC 106136</strain>
    </source>
</reference>
<evidence type="ECO:0000313" key="2">
    <source>
        <dbReference type="EMBL" id="GEO17826.1"/>
    </source>
</evidence>
<proteinExistence type="predicted"/>
<dbReference type="EMBL" id="BJYU01000128">
    <property type="protein sequence ID" value="GEO17826.1"/>
    <property type="molecule type" value="Genomic_DNA"/>
</dbReference>
<gene>
    <name evidence="2" type="ORF">MAE02_55220</name>
</gene>
<sequence>MMKVWIVPALHHARGTRSLHPLGMQELIVDRTIMVRESDGDVDAGIRLWWGNNSGITASGEVWAGAFLVPANGLNGQSGIATKLSSRSEAPSRDKEPKAAPHLPHLPQRNLFH</sequence>
<protein>
    <submittedName>
        <fullName evidence="2">Uncharacterized protein</fullName>
    </submittedName>
</protein>
<name>A0A512C0T6_9HYPH</name>